<keyword evidence="1" id="KW-1133">Transmembrane helix</keyword>
<dbReference type="NCBIfam" id="TIGR02206">
    <property type="entry name" value="intg_mem_TP0381"/>
    <property type="match status" value="1"/>
</dbReference>
<keyword evidence="1" id="KW-0812">Transmembrane</keyword>
<proteinExistence type="predicted"/>
<feature type="transmembrane region" description="Helical" evidence="1">
    <location>
        <begin position="213"/>
        <end position="236"/>
    </location>
</feature>
<evidence type="ECO:0000256" key="1">
    <source>
        <dbReference type="SAM" id="Phobius"/>
    </source>
</evidence>
<feature type="transmembrane region" description="Helical" evidence="1">
    <location>
        <begin position="168"/>
        <end position="193"/>
    </location>
</feature>
<feature type="transmembrane region" description="Helical" evidence="1">
    <location>
        <begin position="137"/>
        <end position="156"/>
    </location>
</feature>
<keyword evidence="1" id="KW-0472">Membrane</keyword>
<feature type="transmembrane region" description="Helical" evidence="1">
    <location>
        <begin position="78"/>
        <end position="100"/>
    </location>
</feature>
<dbReference type="EMBL" id="RAPK01000008">
    <property type="protein sequence ID" value="RKD73611.1"/>
    <property type="molecule type" value="Genomic_DNA"/>
</dbReference>
<dbReference type="Proteomes" id="UP000285120">
    <property type="component" value="Unassembled WGS sequence"/>
</dbReference>
<dbReference type="Pfam" id="PF14808">
    <property type="entry name" value="TMEM164"/>
    <property type="match status" value="1"/>
</dbReference>
<dbReference type="InterPro" id="IPR011737">
    <property type="entry name" value="CHP02206_TP0381"/>
</dbReference>
<feature type="transmembrane region" description="Helical" evidence="1">
    <location>
        <begin position="50"/>
        <end position="72"/>
    </location>
</feature>
<accession>A0A419V587</accession>
<organism evidence="2 3">
    <name type="scientific">Sinobaca qinghaiensis</name>
    <dbReference type="NCBI Taxonomy" id="342944"/>
    <lineage>
        <taxon>Bacteria</taxon>
        <taxon>Bacillati</taxon>
        <taxon>Bacillota</taxon>
        <taxon>Bacilli</taxon>
        <taxon>Bacillales</taxon>
        <taxon>Sporolactobacillaceae</taxon>
        <taxon>Sinobaca</taxon>
    </lineage>
</organism>
<keyword evidence="3" id="KW-1185">Reference proteome</keyword>
<reference evidence="2 3" key="1">
    <citation type="submission" date="2018-09" db="EMBL/GenBank/DDBJ databases">
        <title>Genomic Encyclopedia of Archaeal and Bacterial Type Strains, Phase II (KMG-II): from individual species to whole genera.</title>
        <authorList>
            <person name="Goeker M."/>
        </authorList>
    </citation>
    <scope>NUCLEOTIDE SEQUENCE [LARGE SCALE GENOMIC DNA]</scope>
    <source>
        <strain evidence="2 3">DSM 17008</strain>
    </source>
</reference>
<evidence type="ECO:0000313" key="3">
    <source>
        <dbReference type="Proteomes" id="UP000285120"/>
    </source>
</evidence>
<protein>
    <submittedName>
        <fullName evidence="2">Putative integral membrane protein (TIGR02206 family)</fullName>
    </submittedName>
</protein>
<name>A0A419V587_9BACL</name>
<dbReference type="RefSeq" id="WP_170146890.1">
    <property type="nucleotide sequence ID" value="NZ_RAPK01000008.1"/>
</dbReference>
<gene>
    <name evidence="2" type="ORF">ATL39_1913</name>
</gene>
<sequence length="241" mass="28086">MWWAEFNHDGPGFVPFGPAHLLVFAVVILSCACLLIWRRPLRRSQAFQKTFCWTAAAFLLLAEVWLHTWYVLEGVWNIRFALPLKLSSFAWMAVVAMLLIKRPSFWTAFAFYAGMTSAFLTLIFPDVDDYGFPHLRFLHFFMTHGLLIIAVFYKLIIERAPVTFRSLFAVWLVMNVLAAFVFLVNSLTGGNYMYLMEKPPSPTPFDLLGEWPYYLIALQPLAVGLFILMYLFYYYAVKRWQ</sequence>
<feature type="transmembrane region" description="Helical" evidence="1">
    <location>
        <begin position="105"/>
        <end position="125"/>
    </location>
</feature>
<evidence type="ECO:0000313" key="2">
    <source>
        <dbReference type="EMBL" id="RKD73611.1"/>
    </source>
</evidence>
<feature type="transmembrane region" description="Helical" evidence="1">
    <location>
        <begin position="20"/>
        <end position="38"/>
    </location>
</feature>
<dbReference type="AlphaFoldDB" id="A0A419V587"/>
<comment type="caution">
    <text evidence="2">The sequence shown here is derived from an EMBL/GenBank/DDBJ whole genome shotgun (WGS) entry which is preliminary data.</text>
</comment>